<comment type="caution">
    <text evidence="1">The sequence shown here is derived from an EMBL/GenBank/DDBJ whole genome shotgun (WGS) entry which is preliminary data.</text>
</comment>
<dbReference type="AlphaFoldDB" id="A0A6N7WFD3"/>
<sequence length="107" mass="12388">MGLRKQNRFSAVIHWKITASFLQQIYNLDEDTVNEIYDALIANPGNYLQYYAGCLEIERMRAEAEEKLGAAFDEKAFHTFILDMGPAPFTIIRDYFDEWLKTAQKSG</sequence>
<keyword evidence="2" id="KW-1185">Reference proteome</keyword>
<dbReference type="EMBL" id="VUMI01000011">
    <property type="protein sequence ID" value="MSS88394.1"/>
    <property type="molecule type" value="Genomic_DNA"/>
</dbReference>
<dbReference type="RefSeq" id="WP_154464318.1">
    <property type="nucleotide sequence ID" value="NZ_JAXDZL010000005.1"/>
</dbReference>
<accession>A0A6N7WFD3</accession>
<gene>
    <name evidence="1" type="ORF">FYJ45_08835</name>
</gene>
<organism evidence="1 2">
    <name type="scientific">Eisenbergiella porci</name>
    <dbReference type="NCBI Taxonomy" id="2652274"/>
    <lineage>
        <taxon>Bacteria</taxon>
        <taxon>Bacillati</taxon>
        <taxon>Bacillota</taxon>
        <taxon>Clostridia</taxon>
        <taxon>Lachnospirales</taxon>
        <taxon>Lachnospiraceae</taxon>
        <taxon>Eisenbergiella</taxon>
    </lineage>
</organism>
<dbReference type="Pfam" id="PF05960">
    <property type="entry name" value="DUF885"/>
    <property type="match status" value="1"/>
</dbReference>
<dbReference type="Proteomes" id="UP000436047">
    <property type="component" value="Unassembled WGS sequence"/>
</dbReference>
<reference evidence="1 2" key="1">
    <citation type="submission" date="2019-08" db="EMBL/GenBank/DDBJ databases">
        <title>In-depth cultivation of the pig gut microbiome towards novel bacterial diversity and tailored functional studies.</title>
        <authorList>
            <person name="Wylensek D."/>
            <person name="Hitch T.C.A."/>
            <person name="Clavel T."/>
        </authorList>
    </citation>
    <scope>NUCLEOTIDE SEQUENCE [LARGE SCALE GENOMIC DNA]</scope>
    <source>
        <strain evidence="1 2">WCA-389-WT-23B</strain>
    </source>
</reference>
<dbReference type="PANTHER" id="PTHR33361">
    <property type="entry name" value="GLR0591 PROTEIN"/>
    <property type="match status" value="1"/>
</dbReference>
<protein>
    <submittedName>
        <fullName evidence="1">DUF885 domain-containing protein</fullName>
    </submittedName>
</protein>
<dbReference type="PANTHER" id="PTHR33361:SF2">
    <property type="entry name" value="DUF885 DOMAIN-CONTAINING PROTEIN"/>
    <property type="match status" value="1"/>
</dbReference>
<evidence type="ECO:0000313" key="2">
    <source>
        <dbReference type="Proteomes" id="UP000436047"/>
    </source>
</evidence>
<evidence type="ECO:0000313" key="1">
    <source>
        <dbReference type="EMBL" id="MSS88394.1"/>
    </source>
</evidence>
<dbReference type="InterPro" id="IPR010281">
    <property type="entry name" value="DUF885"/>
</dbReference>
<dbReference type="GeneID" id="86053158"/>
<proteinExistence type="predicted"/>
<name>A0A6N7WFD3_9FIRM</name>